<accession>A0A8R1UMR0</accession>
<keyword evidence="2" id="KW-1185">Reference proteome</keyword>
<protein>
    <submittedName>
        <fullName evidence="1">Uncharacterized protein</fullName>
    </submittedName>
</protein>
<gene>
    <name evidence="1" type="primary">WBGene00274546</name>
</gene>
<reference evidence="2" key="1">
    <citation type="journal article" date="2008" name="Nat. Genet.">
        <title>The Pristionchus pacificus genome provides a unique perspective on nematode lifestyle and parasitism.</title>
        <authorList>
            <person name="Dieterich C."/>
            <person name="Clifton S.W."/>
            <person name="Schuster L.N."/>
            <person name="Chinwalla A."/>
            <person name="Delehaunty K."/>
            <person name="Dinkelacker I."/>
            <person name="Fulton L."/>
            <person name="Fulton R."/>
            <person name="Godfrey J."/>
            <person name="Minx P."/>
            <person name="Mitreva M."/>
            <person name="Roeseler W."/>
            <person name="Tian H."/>
            <person name="Witte H."/>
            <person name="Yang S.P."/>
            <person name="Wilson R.K."/>
            <person name="Sommer R.J."/>
        </authorList>
    </citation>
    <scope>NUCLEOTIDE SEQUENCE [LARGE SCALE GENOMIC DNA]</scope>
    <source>
        <strain evidence="2">PS312</strain>
    </source>
</reference>
<proteinExistence type="predicted"/>
<sequence length="105" mass="12488">MFLRSIILVLLPLLVATTLGRPWQKSDEISRDELVISPIYKSEVSFARARAAMSHQLEEMRRQAEEIEEQTKEGRYYGNWKFEVFDRIKTWLSDTFDNSRDYSRP</sequence>
<evidence type="ECO:0000313" key="1">
    <source>
        <dbReference type="EnsemblMetazoa" id="PPA36177.1"/>
    </source>
</evidence>
<name>A0A2A6CXL5_PRIPA</name>
<reference evidence="1" key="2">
    <citation type="submission" date="2022-06" db="UniProtKB">
        <authorList>
            <consortium name="EnsemblMetazoa"/>
        </authorList>
    </citation>
    <scope>IDENTIFICATION</scope>
    <source>
        <strain evidence="1">PS312</strain>
    </source>
</reference>
<accession>A0A2A6CXL5</accession>
<evidence type="ECO:0000313" key="2">
    <source>
        <dbReference type="Proteomes" id="UP000005239"/>
    </source>
</evidence>
<organism evidence="1 2">
    <name type="scientific">Pristionchus pacificus</name>
    <name type="common">Parasitic nematode worm</name>
    <dbReference type="NCBI Taxonomy" id="54126"/>
    <lineage>
        <taxon>Eukaryota</taxon>
        <taxon>Metazoa</taxon>
        <taxon>Ecdysozoa</taxon>
        <taxon>Nematoda</taxon>
        <taxon>Chromadorea</taxon>
        <taxon>Rhabditida</taxon>
        <taxon>Rhabditina</taxon>
        <taxon>Diplogasteromorpha</taxon>
        <taxon>Diplogasteroidea</taxon>
        <taxon>Neodiplogasteridae</taxon>
        <taxon>Pristionchus</taxon>
    </lineage>
</organism>
<dbReference type="Proteomes" id="UP000005239">
    <property type="component" value="Unassembled WGS sequence"/>
</dbReference>
<dbReference type="AlphaFoldDB" id="A0A2A6CXL5"/>
<dbReference type="EnsemblMetazoa" id="PPA36177.1">
    <property type="protein sequence ID" value="PPA36177.1"/>
    <property type="gene ID" value="WBGene00274546"/>
</dbReference>